<evidence type="ECO:0000256" key="1">
    <source>
        <dbReference type="ARBA" id="ARBA00022679"/>
    </source>
</evidence>
<sequence length="202" mass="20819">MRPHDLLRLASPTAVEAAAAPAWVAAALAATPWVVARRAGEAGGRIAVGVRGATRSERFAAHVPTTAVVETLGPEDLADRPPPRAHSAFDAMAALRPALDDVGCGWGPAGAAGFELATGRPALTADSDLDLVLRLRAPPRDGVLAGLAAAARRAPLRVDVLLEAPAGAAALEEYLSDVESVLLRTREGPRLARRGALWTGPC</sequence>
<dbReference type="KEGG" id="cmet:K6K41_18685"/>
<evidence type="ECO:0000259" key="3">
    <source>
        <dbReference type="Pfam" id="PF10620"/>
    </source>
</evidence>
<keyword evidence="2" id="KW-0548">Nucleotidyltransferase</keyword>
<dbReference type="RefSeq" id="WP_261401908.1">
    <property type="nucleotide sequence ID" value="NZ_CP081869.1"/>
</dbReference>
<keyword evidence="6" id="KW-1185">Reference proteome</keyword>
<dbReference type="Proteomes" id="UP000825701">
    <property type="component" value="Chromosome"/>
</dbReference>
<dbReference type="EMBL" id="CP081869">
    <property type="protein sequence ID" value="QZN98918.1"/>
    <property type="molecule type" value="Genomic_DNA"/>
</dbReference>
<name>A0A9E6R6M8_9HYPH</name>
<dbReference type="NCBIfam" id="TIGR03135">
    <property type="entry name" value="malonate_mdcG"/>
    <property type="match status" value="1"/>
</dbReference>
<dbReference type="Pfam" id="PF20866">
    <property type="entry name" value="MdcG_N"/>
    <property type="match status" value="1"/>
</dbReference>
<keyword evidence="1" id="KW-0808">Transferase</keyword>
<gene>
    <name evidence="5" type="ORF">K6K41_18685</name>
</gene>
<feature type="domain" description="Phosphoribosyl-dephospho-CoA transferase MdcG N-terminal" evidence="4">
    <location>
        <begin position="2"/>
        <end position="74"/>
    </location>
</feature>
<dbReference type="Pfam" id="PF10620">
    <property type="entry name" value="MdcG"/>
    <property type="match status" value="1"/>
</dbReference>
<dbReference type="InterPro" id="IPR017557">
    <property type="entry name" value="Holo-ACP_synthase"/>
</dbReference>
<evidence type="ECO:0000313" key="5">
    <source>
        <dbReference type="EMBL" id="QZN98918.1"/>
    </source>
</evidence>
<dbReference type="NCBIfam" id="NF002332">
    <property type="entry name" value="PRK01293.1"/>
    <property type="match status" value="1"/>
</dbReference>
<proteinExistence type="predicted"/>
<dbReference type="AlphaFoldDB" id="A0A9E6R6M8"/>
<dbReference type="InterPro" id="IPR048903">
    <property type="entry name" value="MdcG_N"/>
</dbReference>
<accession>A0A9E6R6M8</accession>
<protein>
    <submittedName>
        <fullName evidence="5">Malonate decarboxylase holo-ACP synthase</fullName>
    </submittedName>
</protein>
<evidence type="ECO:0000313" key="6">
    <source>
        <dbReference type="Proteomes" id="UP000825701"/>
    </source>
</evidence>
<dbReference type="InterPro" id="IPR049180">
    <property type="entry name" value="MdcG_C"/>
</dbReference>
<organism evidence="5 6">
    <name type="scientific">Chenggangzhangella methanolivorans</name>
    <dbReference type="NCBI Taxonomy" id="1437009"/>
    <lineage>
        <taxon>Bacteria</taxon>
        <taxon>Pseudomonadati</taxon>
        <taxon>Pseudomonadota</taxon>
        <taxon>Alphaproteobacteria</taxon>
        <taxon>Hyphomicrobiales</taxon>
        <taxon>Methylopilaceae</taxon>
        <taxon>Chenggangzhangella</taxon>
    </lineage>
</organism>
<evidence type="ECO:0000259" key="4">
    <source>
        <dbReference type="Pfam" id="PF20866"/>
    </source>
</evidence>
<dbReference type="GO" id="GO:0016779">
    <property type="term" value="F:nucleotidyltransferase activity"/>
    <property type="evidence" value="ECO:0007669"/>
    <property type="project" value="UniProtKB-KW"/>
</dbReference>
<reference evidence="5" key="1">
    <citation type="submission" date="2021-08" db="EMBL/GenBank/DDBJ databases">
        <authorList>
            <person name="Zhang H."/>
            <person name="Xu M."/>
            <person name="Yu Z."/>
            <person name="Yang L."/>
            <person name="Cai Y."/>
        </authorList>
    </citation>
    <scope>NUCLEOTIDE SEQUENCE</scope>
    <source>
        <strain evidence="5">CHL1</strain>
    </source>
</reference>
<feature type="domain" description="Phosphoribosyl-dephospho-CoA transferase MdcG C-terminal" evidence="3">
    <location>
        <begin position="83"/>
        <end position="194"/>
    </location>
</feature>
<evidence type="ECO:0000256" key="2">
    <source>
        <dbReference type="ARBA" id="ARBA00022695"/>
    </source>
</evidence>